<dbReference type="EMBL" id="KV918824">
    <property type="protein sequence ID" value="OSX77916.1"/>
    <property type="molecule type" value="Genomic_DNA"/>
</dbReference>
<organism evidence="13 14">
    <name type="scientific">Porphyra umbilicalis</name>
    <name type="common">Purple laver</name>
    <name type="synonym">Red alga</name>
    <dbReference type="NCBI Taxonomy" id="2786"/>
    <lineage>
        <taxon>Eukaryota</taxon>
        <taxon>Rhodophyta</taxon>
        <taxon>Bangiophyceae</taxon>
        <taxon>Bangiales</taxon>
        <taxon>Bangiaceae</taxon>
        <taxon>Porphyra</taxon>
    </lineage>
</organism>
<evidence type="ECO:0000313" key="13">
    <source>
        <dbReference type="EMBL" id="OSX77916.1"/>
    </source>
</evidence>
<keyword evidence="7" id="KW-0067">ATP-binding</keyword>
<keyword evidence="6" id="KW-0547">Nucleotide-binding</keyword>
<dbReference type="PRINTS" id="PR00120">
    <property type="entry name" value="HATPASE"/>
</dbReference>
<dbReference type="SUPFAM" id="SSF81660">
    <property type="entry name" value="Metal cation-transporting ATPase, ATP-binding domain N"/>
    <property type="match status" value="1"/>
</dbReference>
<keyword evidence="10 11" id="KW-0472">Membrane</keyword>
<feature type="transmembrane region" description="Helical" evidence="11">
    <location>
        <begin position="225"/>
        <end position="248"/>
    </location>
</feature>
<dbReference type="InterPro" id="IPR004014">
    <property type="entry name" value="ATPase_P-typ_cation-transptr_N"/>
</dbReference>
<dbReference type="InterPro" id="IPR008250">
    <property type="entry name" value="ATPase_P-typ_transduc_dom_A_sf"/>
</dbReference>
<evidence type="ECO:0000256" key="11">
    <source>
        <dbReference type="SAM" id="Phobius"/>
    </source>
</evidence>
<gene>
    <name evidence="13" type="ORF">BU14_0127s0014</name>
</gene>
<evidence type="ECO:0000256" key="7">
    <source>
        <dbReference type="ARBA" id="ARBA00022840"/>
    </source>
</evidence>
<dbReference type="Gene3D" id="3.40.1110.10">
    <property type="entry name" value="Calcium-transporting ATPase, cytoplasmic domain N"/>
    <property type="match status" value="1"/>
</dbReference>
<dbReference type="InterPro" id="IPR023214">
    <property type="entry name" value="HAD_sf"/>
</dbReference>
<dbReference type="NCBIfam" id="TIGR01494">
    <property type="entry name" value="ATPase_P-type"/>
    <property type="match status" value="1"/>
</dbReference>
<dbReference type="SMART" id="SM00831">
    <property type="entry name" value="Cation_ATPase_N"/>
    <property type="match status" value="1"/>
</dbReference>
<dbReference type="Proteomes" id="UP000218209">
    <property type="component" value="Unassembled WGS sequence"/>
</dbReference>
<dbReference type="SUPFAM" id="SSF81665">
    <property type="entry name" value="Calcium ATPase, transmembrane domain M"/>
    <property type="match status" value="1"/>
</dbReference>
<evidence type="ECO:0000256" key="4">
    <source>
        <dbReference type="ARBA" id="ARBA00022692"/>
    </source>
</evidence>
<keyword evidence="14" id="KW-1185">Reference proteome</keyword>
<evidence type="ECO:0000256" key="9">
    <source>
        <dbReference type="ARBA" id="ARBA00022989"/>
    </source>
</evidence>
<dbReference type="GO" id="GO:0016020">
    <property type="term" value="C:membrane"/>
    <property type="evidence" value="ECO:0007669"/>
    <property type="project" value="UniProtKB-SubCell"/>
</dbReference>
<dbReference type="Gene3D" id="1.20.1110.10">
    <property type="entry name" value="Calcium-transporting ATPase, transmembrane domain"/>
    <property type="match status" value="2"/>
</dbReference>
<dbReference type="GO" id="GO:0046872">
    <property type="term" value="F:metal ion binding"/>
    <property type="evidence" value="ECO:0007669"/>
    <property type="project" value="UniProtKB-KW"/>
</dbReference>
<reference evidence="13 14" key="1">
    <citation type="submission" date="2017-03" db="EMBL/GenBank/DDBJ databases">
        <title>WGS assembly of Porphyra umbilicalis.</title>
        <authorList>
            <person name="Brawley S.H."/>
            <person name="Blouin N.A."/>
            <person name="Ficko-Blean E."/>
            <person name="Wheeler G.L."/>
            <person name="Lohr M."/>
            <person name="Goodson H.V."/>
            <person name="Jenkins J.W."/>
            <person name="Blaby-Haas C.E."/>
            <person name="Helliwell K.E."/>
            <person name="Chan C."/>
            <person name="Marriage T."/>
            <person name="Bhattacharya D."/>
            <person name="Klein A.S."/>
            <person name="Badis Y."/>
            <person name="Brodie J."/>
            <person name="Cao Y."/>
            <person name="Collen J."/>
            <person name="Dittami S.M."/>
            <person name="Gachon C.M."/>
            <person name="Green B.R."/>
            <person name="Karpowicz S."/>
            <person name="Kim J.W."/>
            <person name="Kudahl U."/>
            <person name="Lin S."/>
            <person name="Michel G."/>
            <person name="Mittag M."/>
            <person name="Olson B.J."/>
            <person name="Pangilinan J."/>
            <person name="Peng Y."/>
            <person name="Qiu H."/>
            <person name="Shu S."/>
            <person name="Singer J.T."/>
            <person name="Smith A.G."/>
            <person name="Sprecher B.N."/>
            <person name="Wagner V."/>
            <person name="Wang W."/>
            <person name="Wang Z.-Y."/>
            <person name="Yan J."/>
            <person name="Yarish C."/>
            <person name="Zoeuner-Riek S."/>
            <person name="Zhuang Y."/>
            <person name="Zou Y."/>
            <person name="Lindquist E.A."/>
            <person name="Grimwood J."/>
            <person name="Barry K."/>
            <person name="Rokhsar D.S."/>
            <person name="Schmutz J."/>
            <person name="Stiller J.W."/>
            <person name="Grossman A.R."/>
            <person name="Prochnik S.E."/>
        </authorList>
    </citation>
    <scope>NUCLEOTIDE SEQUENCE [LARGE SCALE GENOMIC DNA]</scope>
    <source>
        <strain evidence="13">4086291</strain>
    </source>
</reference>
<evidence type="ECO:0000259" key="12">
    <source>
        <dbReference type="SMART" id="SM00831"/>
    </source>
</evidence>
<dbReference type="SUPFAM" id="SSF56784">
    <property type="entry name" value="HAD-like"/>
    <property type="match status" value="1"/>
</dbReference>
<comment type="subcellular location">
    <subcellularLocation>
        <location evidence="1">Membrane</location>
        <topology evidence="1">Multi-pass membrane protein</topology>
    </subcellularLocation>
</comment>
<feature type="transmembrane region" description="Helical" evidence="11">
    <location>
        <begin position="728"/>
        <end position="749"/>
    </location>
</feature>
<keyword evidence="4 11" id="KW-0812">Transmembrane</keyword>
<dbReference type="AlphaFoldDB" id="A0A1X6PB01"/>
<feature type="transmembrane region" description="Helical" evidence="11">
    <location>
        <begin position="699"/>
        <end position="716"/>
    </location>
</feature>
<dbReference type="Pfam" id="PF00690">
    <property type="entry name" value="Cation_ATPase_N"/>
    <property type="match status" value="1"/>
</dbReference>
<dbReference type="GO" id="GO:0016887">
    <property type="term" value="F:ATP hydrolysis activity"/>
    <property type="evidence" value="ECO:0007669"/>
    <property type="project" value="InterPro"/>
</dbReference>
<dbReference type="SUPFAM" id="SSF81653">
    <property type="entry name" value="Calcium ATPase, transduction domain A"/>
    <property type="match status" value="1"/>
</dbReference>
<dbReference type="OrthoDB" id="116380at2759"/>
<feature type="transmembrane region" description="Helical" evidence="11">
    <location>
        <begin position="610"/>
        <end position="628"/>
    </location>
</feature>
<keyword evidence="8" id="KW-0460">Magnesium</keyword>
<feature type="domain" description="Cation-transporting P-type ATPase N-terminal" evidence="12">
    <location>
        <begin position="8"/>
        <end position="80"/>
    </location>
</feature>
<dbReference type="Gene3D" id="2.70.150.10">
    <property type="entry name" value="Calcium-transporting ATPase, cytoplasmic transduction domain A"/>
    <property type="match status" value="1"/>
</dbReference>
<dbReference type="InterPro" id="IPR023299">
    <property type="entry name" value="ATPase_P-typ_cyto_dom_N"/>
</dbReference>
<comment type="similarity">
    <text evidence="2">Belongs to the cation transport ATPase (P-type) (TC 3.A.3) family. Type IIIA subfamily.</text>
</comment>
<evidence type="ECO:0000313" key="14">
    <source>
        <dbReference type="Proteomes" id="UP000218209"/>
    </source>
</evidence>
<dbReference type="InterPro" id="IPR036412">
    <property type="entry name" value="HAD-like_sf"/>
</dbReference>
<sequence>MVDRGGVAAADMTLPETLDALHTSRDGLSASAVTARLERFGLNEIVPKTVNPILHFLSSMWNPLSWVVEAAAIVAIAVDKLASAAATALRDGARATIPAAVLVPGDILHINLGNVVPADVRVLGEQPALDTVHLGAAPRPSLERPVGAAAPPVVLKDDQAELVGESMPVDKHVSALCDSGSVAKSGETPAVAVATGGRTFFGQAVGLVAAAADDGLAASTTLTSIGTFCVGFIAIFLTVEVIVMYTALDYGYRRGVFNDFVLLIGGVPIAMPTVLSVTLALGARQLASKGAVFTTISAVDVLAAVNNADAIVTTIVGCSASPAAARAGITETNFAPFDPSINRTAITYVDGADGAAVELSPHTLLALVGADAAVTASVTQVVGAFASRGFRALGLASWTITAVGRVPDVAAPWTYVSVVPIFDPPRHDTVETVRRVRAQGVDVKMATGDQREIAIETCARLGMGNNVLPTESLTAAASGGDALGGRSLLDVIEGADGFAGVFPQSKYRIVEELQQAGHTVVMTGDGVDDAPALQRSHVGFAESGATAAARSVADAVLTSPGLSVLVDAITGSREILQRMFSYALYAVAITVRIIITFSALVYTWRFAMPSLVLLLVLLNDGGMLTISTDAVKRSTTPYQWLLVEVFVTGTLYSLYLAGSSLVFFHTLVSWDLWVDSFGLDTPWRVAGVVSDFNDPPVHSLVYLHTSLSGMALIFSSRAHGLWAASRPGLLLVVAVAAAQGATTFITVYADWGFTDVKGTGWGWAAVVWVYAAVLFVPIDLSKLVAGLFFGARADASGAGSCVARAWAGA</sequence>
<dbReference type="Gene3D" id="3.40.50.1000">
    <property type="entry name" value="HAD superfamily/HAD-like"/>
    <property type="match status" value="1"/>
</dbReference>
<feature type="transmembrane region" description="Helical" evidence="11">
    <location>
        <begin position="260"/>
        <end position="281"/>
    </location>
</feature>
<evidence type="ECO:0000256" key="8">
    <source>
        <dbReference type="ARBA" id="ARBA00022842"/>
    </source>
</evidence>
<dbReference type="InterPro" id="IPR001757">
    <property type="entry name" value="P_typ_ATPase"/>
</dbReference>
<dbReference type="InterPro" id="IPR023298">
    <property type="entry name" value="ATPase_P-typ_TM_dom_sf"/>
</dbReference>
<feature type="transmembrane region" description="Helical" evidence="11">
    <location>
        <begin position="761"/>
        <end position="780"/>
    </location>
</feature>
<evidence type="ECO:0000256" key="3">
    <source>
        <dbReference type="ARBA" id="ARBA00022553"/>
    </source>
</evidence>
<keyword evidence="5" id="KW-0479">Metal-binding</keyword>
<name>A0A1X6PB01_PORUM</name>
<dbReference type="InterPro" id="IPR059000">
    <property type="entry name" value="ATPase_P-type_domA"/>
</dbReference>
<evidence type="ECO:0000256" key="2">
    <source>
        <dbReference type="ARBA" id="ARBA00008804"/>
    </source>
</evidence>
<evidence type="ECO:0000256" key="10">
    <source>
        <dbReference type="ARBA" id="ARBA00023136"/>
    </source>
</evidence>
<proteinExistence type="inferred from homology"/>
<keyword evidence="9 11" id="KW-1133">Transmembrane helix</keyword>
<accession>A0A1X6PB01</accession>
<dbReference type="FunFam" id="3.40.50.1000:FF:000211">
    <property type="entry name" value="Plasma membrane ATPase"/>
    <property type="match status" value="1"/>
</dbReference>
<dbReference type="Pfam" id="PF00122">
    <property type="entry name" value="E1-E2_ATPase"/>
    <property type="match status" value="1"/>
</dbReference>
<feature type="transmembrane region" description="Helical" evidence="11">
    <location>
        <begin position="640"/>
        <end position="664"/>
    </location>
</feature>
<keyword evidence="3" id="KW-0597">Phosphoprotein</keyword>
<protein>
    <recommendedName>
        <fullName evidence="12">Cation-transporting P-type ATPase N-terminal domain-containing protein</fullName>
    </recommendedName>
</protein>
<feature type="transmembrane region" description="Helical" evidence="11">
    <location>
        <begin position="582"/>
        <end position="604"/>
    </location>
</feature>
<evidence type="ECO:0000256" key="1">
    <source>
        <dbReference type="ARBA" id="ARBA00004141"/>
    </source>
</evidence>
<evidence type="ECO:0000256" key="6">
    <source>
        <dbReference type="ARBA" id="ARBA00022741"/>
    </source>
</evidence>
<evidence type="ECO:0000256" key="5">
    <source>
        <dbReference type="ARBA" id="ARBA00022723"/>
    </source>
</evidence>
<dbReference type="PRINTS" id="PR00119">
    <property type="entry name" value="CATATPASE"/>
</dbReference>
<dbReference type="GO" id="GO:0005524">
    <property type="term" value="F:ATP binding"/>
    <property type="evidence" value="ECO:0007669"/>
    <property type="project" value="UniProtKB-KW"/>
</dbReference>
<dbReference type="Pfam" id="PF00702">
    <property type="entry name" value="Hydrolase"/>
    <property type="match status" value="1"/>
</dbReference>
<dbReference type="PANTHER" id="PTHR42861">
    <property type="entry name" value="CALCIUM-TRANSPORTING ATPASE"/>
    <property type="match status" value="1"/>
</dbReference>